<dbReference type="InterPro" id="IPR023214">
    <property type="entry name" value="HAD_sf"/>
</dbReference>
<keyword evidence="8 11" id="KW-1133">Transmembrane helix</keyword>
<feature type="domain" description="Cation-transporting P-type ATPase N-terminal" evidence="14">
    <location>
        <begin position="150"/>
        <end position="220"/>
    </location>
</feature>
<keyword evidence="3" id="KW-0479">Metal-binding</keyword>
<dbReference type="SUPFAM" id="SSF81660">
    <property type="entry name" value="Metal cation-transporting ATPase, ATP-binding domain N"/>
    <property type="match status" value="1"/>
</dbReference>
<feature type="transmembrane region" description="Helical" evidence="11">
    <location>
        <begin position="452"/>
        <end position="475"/>
    </location>
</feature>
<evidence type="ECO:0000256" key="9">
    <source>
        <dbReference type="ARBA" id="ARBA00023136"/>
    </source>
</evidence>
<evidence type="ECO:0000256" key="7">
    <source>
        <dbReference type="ARBA" id="ARBA00022842"/>
    </source>
</evidence>
<feature type="domain" description="Cation-transporting P-type ATPase C-terminal" evidence="13">
    <location>
        <begin position="1096"/>
        <end position="1265"/>
    </location>
</feature>
<keyword evidence="2 11" id="KW-0812">Transmembrane</keyword>
<feature type="transmembrane region" description="Helical" evidence="11">
    <location>
        <begin position="1213"/>
        <end position="1231"/>
    </location>
</feature>
<evidence type="ECO:0000313" key="16">
    <source>
        <dbReference type="Proteomes" id="UP000195402"/>
    </source>
</evidence>
<keyword evidence="9 11" id="KW-0472">Membrane</keyword>
<dbReference type="OMA" id="DTILAMC"/>
<evidence type="ECO:0000256" key="2">
    <source>
        <dbReference type="ARBA" id="ARBA00022692"/>
    </source>
</evidence>
<feature type="transmembrane region" description="Helical" evidence="11">
    <location>
        <begin position="1076"/>
        <end position="1094"/>
    </location>
</feature>
<evidence type="ECO:0000256" key="4">
    <source>
        <dbReference type="ARBA" id="ARBA00022741"/>
    </source>
</evidence>
<dbReference type="GO" id="GO:0005388">
    <property type="term" value="F:P-type calcium transporter activity"/>
    <property type="evidence" value="ECO:0007669"/>
    <property type="project" value="TreeGrafter"/>
</dbReference>
<evidence type="ECO:0000256" key="11">
    <source>
        <dbReference type="SAM" id="Phobius"/>
    </source>
</evidence>
<evidence type="ECO:0000256" key="1">
    <source>
        <dbReference type="ARBA" id="ARBA00004141"/>
    </source>
</evidence>
<dbReference type="InterPro" id="IPR023298">
    <property type="entry name" value="ATPase_P-typ_TM_dom_sf"/>
</dbReference>
<accession>A0A200RBU8</accession>
<dbReference type="PANTHER" id="PTHR24093">
    <property type="entry name" value="CATION TRANSPORTING ATPASE"/>
    <property type="match status" value="1"/>
</dbReference>
<evidence type="ECO:0000256" key="3">
    <source>
        <dbReference type="ARBA" id="ARBA00022723"/>
    </source>
</evidence>
<feature type="domain" description="P-type ATPase A" evidence="12">
    <location>
        <begin position="274"/>
        <end position="367"/>
    </location>
</feature>
<dbReference type="GO" id="GO:0016887">
    <property type="term" value="F:ATP hydrolysis activity"/>
    <property type="evidence" value="ECO:0007669"/>
    <property type="project" value="InterPro"/>
</dbReference>
<keyword evidence="6" id="KW-0067">ATP-binding</keyword>
<feature type="transmembrane region" description="Helical" evidence="11">
    <location>
        <begin position="1100"/>
        <end position="1122"/>
    </location>
</feature>
<name>A0A200RBU8_MACCD</name>
<comment type="caution">
    <text evidence="15">The sequence shown here is derived from an EMBL/GenBank/DDBJ whole genome shotgun (WGS) entry which is preliminary data.</text>
</comment>
<comment type="subcellular location">
    <subcellularLocation>
        <location evidence="1">Membrane</location>
        <topology evidence="1">Multi-pass membrane protein</topology>
    </subcellularLocation>
</comment>
<protein>
    <submittedName>
        <fullName evidence="15">Cation-transporting P-type ATPase</fullName>
    </submittedName>
</protein>
<keyword evidence="16" id="KW-1185">Reference proteome</keyword>
<dbReference type="EMBL" id="MVGT01000146">
    <property type="protein sequence ID" value="OVA20184.1"/>
    <property type="molecule type" value="Genomic_DNA"/>
</dbReference>
<evidence type="ECO:0000259" key="13">
    <source>
        <dbReference type="Pfam" id="PF00689"/>
    </source>
</evidence>
<evidence type="ECO:0000313" key="15">
    <source>
        <dbReference type="EMBL" id="OVA20184.1"/>
    </source>
</evidence>
<dbReference type="GO" id="GO:0005524">
    <property type="term" value="F:ATP binding"/>
    <property type="evidence" value="ECO:0007669"/>
    <property type="project" value="UniProtKB-KW"/>
</dbReference>
<dbReference type="PRINTS" id="PR00120">
    <property type="entry name" value="HATPASE"/>
</dbReference>
<dbReference type="AlphaFoldDB" id="A0A200RBU8"/>
<dbReference type="InParanoid" id="A0A200RBU8"/>
<evidence type="ECO:0000256" key="8">
    <source>
        <dbReference type="ARBA" id="ARBA00022989"/>
    </source>
</evidence>
<feature type="region of interest" description="Disordered" evidence="10">
    <location>
        <begin position="65"/>
        <end position="100"/>
    </location>
</feature>
<keyword evidence="7" id="KW-0460">Magnesium</keyword>
<dbReference type="Gene3D" id="3.40.1110.10">
    <property type="entry name" value="Calcium-transporting ATPase, cytoplasmic domain N"/>
    <property type="match status" value="2"/>
</dbReference>
<dbReference type="InterPro" id="IPR036412">
    <property type="entry name" value="HAD-like_sf"/>
</dbReference>
<dbReference type="Gene3D" id="2.70.150.10">
    <property type="entry name" value="Calcium-transporting ATPase, cytoplasmic transduction domain A"/>
    <property type="match status" value="1"/>
</dbReference>
<dbReference type="InterPro" id="IPR008250">
    <property type="entry name" value="ATPase_P-typ_transduc_dom_A_sf"/>
</dbReference>
<keyword evidence="5" id="KW-0106">Calcium</keyword>
<dbReference type="Pfam" id="PF00689">
    <property type="entry name" value="Cation_ATPase_C"/>
    <property type="match status" value="1"/>
</dbReference>
<feature type="transmembrane region" description="Helical" evidence="11">
    <location>
        <begin position="387"/>
        <end position="409"/>
    </location>
</feature>
<sequence>MNVMTISADCDHDSSIHIELLDHSTTDHDTSSTQRSTRNLWRQVLLVFRAHARLYSIIQNGGNTLITTDPGVNPDESSSYTVLLSHNDDAGDDEASAQNSATDHLDIRLDIHNSSSSNNNDSSSNNNNSINVETLSSVVKEKNLDFLSEHGGVEGIAAALDTNLENGISSEAEDVHRRQDAYGTNTYGEALTSSKSFFYFFFKAAIDWTNLLLFCCAALSLGSGIKEEGLKNGWYDGTIIFISIIVLISATTIKNYCLSRNSKKLRNENSLVIQVLRRGQPQSISIFDVVVGDIVFLKIGDLVPADGLFIKGENLKVDDDDVLHDSRIDRVENPFLYCGAKVIEGSAHMLVTSVGRNTAWGEMMSTVNHDTRKHTLIQVRLDKLNTYLQNIGLFLAILILVVLLLRYLMGKTDDESGYPDQISKRSAVGELMKAVERFLTNPRGFRASLTTVLAILLVGIQEGLPLIITISLSYWNGRMVKLHQIIIRELCGCVTMGAITTICTNKTAELTLDLEEVMFWVGEEEVMFWVGEEAIGRDNVSIISQDVLEAICNGVATPGLVCDTSTSPTKDPLLRWAVSNLGMDMEQLKKNQTILIRETFSSDRKKSGLLMRKNGDAEKAIHLHWRGSADTILAMCSDYYKSNGDIKTMDKGKRAVFQKVIEKMTAKGLQSIAFAHRLIEDDGDTEDDVRKLHEDGLILLGLLGIKYSCCPEARSAVDAFLHAGISIKLVSPESLPVLISIAIQYGILQSGQDLNSLVLEGEEFRKLSEAERLEKVDQITVMGSSLPSDKLLFIQCLRRREKPSAQTEKKSGLLMRKNGNAEKAIHLHWRGSADTILAMCSDYYKSNGDIKTMDEGKRGVFQKVIEKMTAKGLQSIAFAHRLIEDDSDTADDVRKLHEDGLILLGLLGIKYSCYPEARSAVDAFLHAGISIKLVSPESLLVLISIAIQYGILQSGQDLNSLVLEGEEFRKLSEAERLEKVDQITVMGSSLPSDKLLFIQCLRRRGQVVAVTGVTASDSPALKEADVGLLMGTQNSEMAKESSDIVIASGHLASMVTVLLFGRCAYKNIQKFIQLELTINISGLLITFVTTVSLGEAPITPLQLLLVNLMVGTLAALALWTGSPTKETLKMPPVNQTESLITKAMWRNIFIQVCYQAVVLLMFQFKGQILPGMNWKLKKSMILNGFILCQVFNQFNARESEKKNVFKGILNNHWFLVAVGAPIVLQVVVVEFATSLSCTERLNWLQWLACILFAIMSWPIDYVVKCI</sequence>
<organism evidence="15 16">
    <name type="scientific">Macleaya cordata</name>
    <name type="common">Five-seeded plume-poppy</name>
    <name type="synonym">Bocconia cordata</name>
    <dbReference type="NCBI Taxonomy" id="56857"/>
    <lineage>
        <taxon>Eukaryota</taxon>
        <taxon>Viridiplantae</taxon>
        <taxon>Streptophyta</taxon>
        <taxon>Embryophyta</taxon>
        <taxon>Tracheophyta</taxon>
        <taxon>Spermatophyta</taxon>
        <taxon>Magnoliopsida</taxon>
        <taxon>Ranunculales</taxon>
        <taxon>Papaveraceae</taxon>
        <taxon>Papaveroideae</taxon>
        <taxon>Macleaya</taxon>
    </lineage>
</organism>
<dbReference type="SUPFAM" id="SSF81665">
    <property type="entry name" value="Calcium ATPase, transmembrane domain M"/>
    <property type="match status" value="1"/>
</dbReference>
<dbReference type="OrthoDB" id="116380at2759"/>
<dbReference type="SUPFAM" id="SSF56784">
    <property type="entry name" value="HAD-like"/>
    <property type="match status" value="2"/>
</dbReference>
<evidence type="ECO:0000256" key="6">
    <source>
        <dbReference type="ARBA" id="ARBA00022840"/>
    </source>
</evidence>
<dbReference type="Pfam" id="PF13246">
    <property type="entry name" value="Cation_ATPase"/>
    <property type="match status" value="2"/>
</dbReference>
<dbReference type="SUPFAM" id="SSF81653">
    <property type="entry name" value="Calcium ATPase, transduction domain A"/>
    <property type="match status" value="1"/>
</dbReference>
<dbReference type="GO" id="GO:0046872">
    <property type="term" value="F:metal ion binding"/>
    <property type="evidence" value="ECO:0007669"/>
    <property type="project" value="UniProtKB-KW"/>
</dbReference>
<dbReference type="Gene3D" id="3.40.50.1000">
    <property type="entry name" value="HAD superfamily/HAD-like"/>
    <property type="match status" value="2"/>
</dbReference>
<feature type="transmembrane region" description="Helical" evidence="11">
    <location>
        <begin position="1243"/>
        <end position="1263"/>
    </location>
</feature>
<evidence type="ECO:0000259" key="12">
    <source>
        <dbReference type="Pfam" id="PF00122"/>
    </source>
</evidence>
<dbReference type="GO" id="GO:0005886">
    <property type="term" value="C:plasma membrane"/>
    <property type="evidence" value="ECO:0007669"/>
    <property type="project" value="TreeGrafter"/>
</dbReference>
<dbReference type="PRINTS" id="PR00119">
    <property type="entry name" value="CATATPASE"/>
</dbReference>
<feature type="compositionally biased region" description="Polar residues" evidence="10">
    <location>
        <begin position="75"/>
        <end position="84"/>
    </location>
</feature>
<gene>
    <name evidence="15" type="ORF">BVC80_1663g84</name>
</gene>
<dbReference type="PANTHER" id="PTHR24093:SF470">
    <property type="entry name" value="CALCIUM-TRANSPORTING ATPASE 12, PLASMA MEMBRANE-TYPE-LIKE"/>
    <property type="match status" value="1"/>
</dbReference>
<dbReference type="Pfam" id="PF00122">
    <property type="entry name" value="E1-E2_ATPase"/>
    <property type="match status" value="1"/>
</dbReference>
<evidence type="ECO:0000256" key="5">
    <source>
        <dbReference type="ARBA" id="ARBA00022837"/>
    </source>
</evidence>
<reference evidence="15 16" key="1">
    <citation type="journal article" date="2017" name="Mol. Plant">
        <title>The Genome of Medicinal Plant Macleaya cordata Provides New Insights into Benzylisoquinoline Alkaloids Metabolism.</title>
        <authorList>
            <person name="Liu X."/>
            <person name="Liu Y."/>
            <person name="Huang P."/>
            <person name="Ma Y."/>
            <person name="Qing Z."/>
            <person name="Tang Q."/>
            <person name="Cao H."/>
            <person name="Cheng P."/>
            <person name="Zheng Y."/>
            <person name="Yuan Z."/>
            <person name="Zhou Y."/>
            <person name="Liu J."/>
            <person name="Tang Z."/>
            <person name="Zhuo Y."/>
            <person name="Zhang Y."/>
            <person name="Yu L."/>
            <person name="Huang J."/>
            <person name="Yang P."/>
            <person name="Peng Q."/>
            <person name="Zhang J."/>
            <person name="Jiang W."/>
            <person name="Zhang Z."/>
            <person name="Lin K."/>
            <person name="Ro D.K."/>
            <person name="Chen X."/>
            <person name="Xiong X."/>
            <person name="Shang Y."/>
            <person name="Huang S."/>
            <person name="Zeng J."/>
        </authorList>
    </citation>
    <scope>NUCLEOTIDE SEQUENCE [LARGE SCALE GENOMIC DNA]</scope>
    <source>
        <strain evidence="16">cv. BLH2017</strain>
        <tissue evidence="15">Root</tissue>
    </source>
</reference>
<dbReference type="InterPro" id="IPR059000">
    <property type="entry name" value="ATPase_P-type_domA"/>
</dbReference>
<dbReference type="Proteomes" id="UP000195402">
    <property type="component" value="Unassembled WGS sequence"/>
</dbReference>
<dbReference type="STRING" id="56857.A0A200RBU8"/>
<feature type="transmembrane region" description="Helical" evidence="11">
    <location>
        <begin position="233"/>
        <end position="257"/>
    </location>
</feature>
<evidence type="ECO:0000259" key="14">
    <source>
        <dbReference type="Pfam" id="PF00690"/>
    </source>
</evidence>
<keyword evidence="4" id="KW-0547">Nucleotide-binding</keyword>
<dbReference type="Gene3D" id="1.20.1110.10">
    <property type="entry name" value="Calcium-transporting ATPase, transmembrane domain"/>
    <property type="match status" value="2"/>
</dbReference>
<dbReference type="InterPro" id="IPR001757">
    <property type="entry name" value="P_typ_ATPase"/>
</dbReference>
<dbReference type="InterPro" id="IPR004014">
    <property type="entry name" value="ATPase_P-typ_cation-transptr_N"/>
</dbReference>
<dbReference type="InterPro" id="IPR023299">
    <property type="entry name" value="ATPase_P-typ_cyto_dom_N"/>
</dbReference>
<feature type="transmembrane region" description="Helical" evidence="11">
    <location>
        <begin position="197"/>
        <end position="221"/>
    </location>
</feature>
<dbReference type="InterPro" id="IPR006068">
    <property type="entry name" value="ATPase_P-typ_cation-transptr_C"/>
</dbReference>
<proteinExistence type="predicted"/>
<evidence type="ECO:0000256" key="10">
    <source>
        <dbReference type="SAM" id="MobiDB-lite"/>
    </source>
</evidence>
<dbReference type="Pfam" id="PF00690">
    <property type="entry name" value="Cation_ATPase_N"/>
    <property type="match status" value="1"/>
</dbReference>